<sequence>MRVTKHRLSWRGCPWGWRDGDVSDSEAHGCPEGWGEDVCQKMTSSSEKPLRLETNASVKLQNISENIFTSFSEKYIAKICHKHLTYKTEWLCLNKICQCQA</sequence>
<dbReference type="EMBL" id="CM055740">
    <property type="protein sequence ID" value="KAJ8002820.1"/>
    <property type="molecule type" value="Genomic_DNA"/>
</dbReference>
<organism evidence="1 2">
    <name type="scientific">Dallia pectoralis</name>
    <name type="common">Alaska blackfish</name>
    <dbReference type="NCBI Taxonomy" id="75939"/>
    <lineage>
        <taxon>Eukaryota</taxon>
        <taxon>Metazoa</taxon>
        <taxon>Chordata</taxon>
        <taxon>Craniata</taxon>
        <taxon>Vertebrata</taxon>
        <taxon>Euteleostomi</taxon>
        <taxon>Actinopterygii</taxon>
        <taxon>Neopterygii</taxon>
        <taxon>Teleostei</taxon>
        <taxon>Protacanthopterygii</taxon>
        <taxon>Esociformes</taxon>
        <taxon>Umbridae</taxon>
        <taxon>Dallia</taxon>
    </lineage>
</organism>
<evidence type="ECO:0000313" key="2">
    <source>
        <dbReference type="Proteomes" id="UP001157502"/>
    </source>
</evidence>
<protein>
    <submittedName>
        <fullName evidence="1">Uncharacterized protein</fullName>
    </submittedName>
</protein>
<reference evidence="1" key="1">
    <citation type="submission" date="2021-05" db="EMBL/GenBank/DDBJ databases">
        <authorList>
            <person name="Pan Q."/>
            <person name="Jouanno E."/>
            <person name="Zahm M."/>
            <person name="Klopp C."/>
            <person name="Cabau C."/>
            <person name="Louis A."/>
            <person name="Berthelot C."/>
            <person name="Parey E."/>
            <person name="Roest Crollius H."/>
            <person name="Montfort J."/>
            <person name="Robinson-Rechavi M."/>
            <person name="Bouchez O."/>
            <person name="Lampietro C."/>
            <person name="Lopez Roques C."/>
            <person name="Donnadieu C."/>
            <person name="Postlethwait J."/>
            <person name="Bobe J."/>
            <person name="Dillon D."/>
            <person name="Chandos A."/>
            <person name="von Hippel F."/>
            <person name="Guiguen Y."/>
        </authorList>
    </citation>
    <scope>NUCLEOTIDE SEQUENCE</scope>
    <source>
        <strain evidence="1">YG-Jan2019</strain>
    </source>
</reference>
<evidence type="ECO:0000313" key="1">
    <source>
        <dbReference type="EMBL" id="KAJ8002820.1"/>
    </source>
</evidence>
<proteinExistence type="predicted"/>
<keyword evidence="2" id="KW-1185">Reference proteome</keyword>
<comment type="caution">
    <text evidence="1">The sequence shown here is derived from an EMBL/GenBank/DDBJ whole genome shotgun (WGS) entry which is preliminary data.</text>
</comment>
<name>A0ACC2GH01_DALPE</name>
<dbReference type="Proteomes" id="UP001157502">
    <property type="component" value="Chromosome 13"/>
</dbReference>
<gene>
    <name evidence="1" type="ORF">DPEC_G00162950</name>
</gene>
<accession>A0ACC2GH01</accession>
<feature type="non-terminal residue" evidence="1">
    <location>
        <position position="101"/>
    </location>
</feature>